<dbReference type="PANTHER" id="PTHR47642">
    <property type="entry name" value="ATP-DEPENDENT DNA HELICASE"/>
    <property type="match status" value="1"/>
</dbReference>
<dbReference type="InterPro" id="IPR051055">
    <property type="entry name" value="PIF1_helicase"/>
</dbReference>
<dbReference type="AlphaFoldDB" id="A0A0B7MXX5"/>
<feature type="non-terminal residue" evidence="2">
    <location>
        <position position="1"/>
    </location>
</feature>
<evidence type="ECO:0000313" key="2">
    <source>
        <dbReference type="EMBL" id="CEP09957.1"/>
    </source>
</evidence>
<accession>A0A0B7MXX5</accession>
<feature type="non-terminal residue" evidence="2">
    <location>
        <position position="402"/>
    </location>
</feature>
<feature type="compositionally biased region" description="Acidic residues" evidence="1">
    <location>
        <begin position="373"/>
        <end position="385"/>
    </location>
</feature>
<evidence type="ECO:0000256" key="1">
    <source>
        <dbReference type="SAM" id="MobiDB-lite"/>
    </source>
</evidence>
<organism evidence="2 3">
    <name type="scientific">Parasitella parasitica</name>
    <dbReference type="NCBI Taxonomy" id="35722"/>
    <lineage>
        <taxon>Eukaryota</taxon>
        <taxon>Fungi</taxon>
        <taxon>Fungi incertae sedis</taxon>
        <taxon>Mucoromycota</taxon>
        <taxon>Mucoromycotina</taxon>
        <taxon>Mucoromycetes</taxon>
        <taxon>Mucorales</taxon>
        <taxon>Mucorineae</taxon>
        <taxon>Mucoraceae</taxon>
        <taxon>Parasitella</taxon>
    </lineage>
</organism>
<name>A0A0B7MXX5_9FUNG</name>
<protein>
    <submittedName>
        <fullName evidence="2">Uncharacterized protein</fullName>
    </submittedName>
</protein>
<keyword evidence="3" id="KW-1185">Reference proteome</keyword>
<gene>
    <name evidence="2" type="primary">PARPA_03558.1 scaffold 8667</name>
</gene>
<dbReference type="STRING" id="35722.A0A0B7MXX5"/>
<feature type="compositionally biased region" description="Basic and acidic residues" evidence="1">
    <location>
        <begin position="393"/>
        <end position="402"/>
    </location>
</feature>
<reference evidence="2 3" key="1">
    <citation type="submission" date="2014-09" db="EMBL/GenBank/DDBJ databases">
        <authorList>
            <person name="Ellenberger Sabrina"/>
        </authorList>
    </citation>
    <scope>NUCLEOTIDE SEQUENCE [LARGE SCALE GENOMIC DNA]</scope>
    <source>
        <strain evidence="2 3">CBS 412.66</strain>
    </source>
</reference>
<dbReference type="EMBL" id="LN722897">
    <property type="protein sequence ID" value="CEP09957.1"/>
    <property type="molecule type" value="Genomic_DNA"/>
</dbReference>
<dbReference type="OrthoDB" id="2282872at2759"/>
<dbReference type="Proteomes" id="UP000054107">
    <property type="component" value="Unassembled WGS sequence"/>
</dbReference>
<proteinExistence type="predicted"/>
<dbReference type="PANTHER" id="PTHR47642:SF5">
    <property type="entry name" value="ATP-DEPENDENT DNA HELICASE"/>
    <property type="match status" value="1"/>
</dbReference>
<evidence type="ECO:0000313" key="3">
    <source>
        <dbReference type="Proteomes" id="UP000054107"/>
    </source>
</evidence>
<sequence>DSQITEEEVVQLKQKFAAIKTFLDANADTFVASHTTFDEFLQQIQVSSAEAYFRCIRATLKTAKVFLKRQPREILINNYSRKILSSFRSNGDIQFVLCPYSCATYIADYINKADRGLSVTIKEIYERQRQNPQSTPFETLRSVASTYYNASEISAQEAAYNLCRLRMSEASIGCIFIPTARPELRQKILRKRADLATRDPQSVDCLQPGLIEHYIARPREFNHLNLAQFAAYFEISSKKPATVSNSDTINLPENEEYISNSNFSGESGKWYQLKAGSPQVYIRRRKSSKVIRYYKYNQDGNPAEYYRTLLMLYRPWRDEERELLSVDCEAHVASHREEINTGLAEFCVINDDRLDQFFDQVMRDRAAERDANSEEGDDEDEQDEDADHRRHVPVAERLNDFD</sequence>
<feature type="region of interest" description="Disordered" evidence="1">
    <location>
        <begin position="365"/>
        <end position="402"/>
    </location>
</feature>